<proteinExistence type="predicted"/>
<name>C4FBM3_9ACTN</name>
<dbReference type="SUPFAM" id="SSF52980">
    <property type="entry name" value="Restriction endonuclease-like"/>
    <property type="match status" value="1"/>
</dbReference>
<dbReference type="Proteomes" id="UP000003295">
    <property type="component" value="Unassembled WGS sequence"/>
</dbReference>
<evidence type="ECO:0008006" key="3">
    <source>
        <dbReference type="Google" id="ProtNLM"/>
    </source>
</evidence>
<comment type="caution">
    <text evidence="1">The sequence shown here is derived from an EMBL/GenBank/DDBJ whole genome shotgun (WGS) entry which is preliminary data.</text>
</comment>
<dbReference type="eggNOG" id="COG2852">
    <property type="taxonomic scope" value="Bacteria"/>
</dbReference>
<evidence type="ECO:0000313" key="2">
    <source>
        <dbReference type="Proteomes" id="UP000003295"/>
    </source>
</evidence>
<reference evidence="1 2" key="1">
    <citation type="submission" date="2009-04" db="EMBL/GenBank/DDBJ databases">
        <authorList>
            <person name="Weinstock G."/>
            <person name="Sodergren E."/>
            <person name="Clifton S."/>
            <person name="Fulton L."/>
            <person name="Fulton B."/>
            <person name="Courtney L."/>
            <person name="Fronick C."/>
            <person name="Harrison M."/>
            <person name="Strong C."/>
            <person name="Farmer C."/>
            <person name="Delahaunty K."/>
            <person name="Markovic C."/>
            <person name="Hall O."/>
            <person name="Minx P."/>
            <person name="Tomlinson C."/>
            <person name="Mitreva M."/>
            <person name="Nelson J."/>
            <person name="Hou S."/>
            <person name="Wollam A."/>
            <person name="Pepin K.H."/>
            <person name="Johnson M."/>
            <person name="Bhonagiri V."/>
            <person name="Nash W.E."/>
            <person name="Warren W."/>
            <person name="Chinwalla A."/>
            <person name="Mardis E.R."/>
            <person name="Wilson R.K."/>
        </authorList>
    </citation>
    <scope>NUCLEOTIDE SEQUENCE [LARGE SCALE GENOMIC DNA]</scope>
    <source>
        <strain evidence="1 2">DSM 13280</strain>
    </source>
</reference>
<protein>
    <recommendedName>
        <fullName evidence="3">DUF559 domain-containing protein</fullName>
    </recommendedName>
</protein>
<dbReference type="InterPro" id="IPR011335">
    <property type="entry name" value="Restrct_endonuc-II-like"/>
</dbReference>
<dbReference type="Gene3D" id="3.40.960.10">
    <property type="entry name" value="VSR Endonuclease"/>
    <property type="match status" value="1"/>
</dbReference>
<dbReference type="STRING" id="521003.COLINT_03485"/>
<dbReference type="AlphaFoldDB" id="C4FBM3"/>
<evidence type="ECO:0000313" key="1">
    <source>
        <dbReference type="EMBL" id="EEP43775.1"/>
    </source>
</evidence>
<gene>
    <name evidence="1" type="ORF">COLINT_03485</name>
</gene>
<dbReference type="EMBL" id="ABXH02000039">
    <property type="protein sequence ID" value="EEP43775.1"/>
    <property type="molecule type" value="Genomic_DNA"/>
</dbReference>
<dbReference type="HOGENOM" id="CLU_054526_2_0_11"/>
<organism evidence="1 2">
    <name type="scientific">Collinsella intestinalis DSM 13280</name>
    <dbReference type="NCBI Taxonomy" id="521003"/>
    <lineage>
        <taxon>Bacteria</taxon>
        <taxon>Bacillati</taxon>
        <taxon>Actinomycetota</taxon>
        <taxon>Coriobacteriia</taxon>
        <taxon>Coriobacteriales</taxon>
        <taxon>Coriobacteriaceae</taxon>
        <taxon>Collinsella</taxon>
    </lineage>
</organism>
<sequence>MAKRMYRLCMEGIVCACGASALELYRSSKRLIPTLLDKPRTGKVAGLMVPPRQLLEDDMTARGVAKQPYHVLVDGNHGYNPRRDIHAVACYHPLPPRSLIKIDKGFWVTSPEFTFIQICADEDLSDFDIICLGYELCGTYVLDDSWDGLTCIDEPLTSTEKIGRLINSIHRVPGIKRARNLIKHVHDLSNSPMETILAMLVSLPTTKGGLGLGPISLNHPVATPVGQRRVDIGFPRQRVGLEYQGKEFHSIEAAGRDARRQNKIVGSGFTILNVWYEDLIDEHLFQQLVTDLFRALGIRKRIRVTGYHTLQKLLRMQLMPAIKAYGSNEF</sequence>
<accession>C4FBM3</accession>